<reference evidence="6" key="2">
    <citation type="submission" date="2021-01" db="UniProtKB">
        <authorList>
            <consortium name="EnsemblPlants"/>
        </authorList>
    </citation>
    <scope>IDENTIFICATION</scope>
</reference>
<dbReference type="CDD" id="cd00183">
    <property type="entry name" value="TFIIS_I"/>
    <property type="match status" value="1"/>
</dbReference>
<feature type="region of interest" description="Disordered" evidence="4">
    <location>
        <begin position="206"/>
        <end position="225"/>
    </location>
</feature>
<dbReference type="EMBL" id="LRBV02000003">
    <property type="status" value="NOT_ANNOTATED_CDS"/>
    <property type="molecule type" value="Genomic_DNA"/>
</dbReference>
<dbReference type="PANTHER" id="PTHR46554:SF2">
    <property type="entry name" value="TFIIS N-TERMINAL DOMAIN-CONTAINING PROTEIN"/>
    <property type="match status" value="1"/>
</dbReference>
<evidence type="ECO:0000256" key="2">
    <source>
        <dbReference type="ARBA" id="ARBA00023242"/>
    </source>
</evidence>
<evidence type="ECO:0000259" key="5">
    <source>
        <dbReference type="PROSITE" id="PS51319"/>
    </source>
</evidence>
<keyword evidence="2 3" id="KW-0539">Nucleus</keyword>
<comment type="subcellular location">
    <subcellularLocation>
        <location evidence="1 3">Nucleus</location>
    </subcellularLocation>
</comment>
<evidence type="ECO:0000313" key="7">
    <source>
        <dbReference type="Proteomes" id="UP000594261"/>
    </source>
</evidence>
<dbReference type="PANTHER" id="PTHR46554">
    <property type="entry name" value="MEDIATOR OF RNA POLYMERASE II TRANSCRIPTION SUBUNIT 26A-RELATED"/>
    <property type="match status" value="1"/>
</dbReference>
<feature type="region of interest" description="Disordered" evidence="4">
    <location>
        <begin position="1"/>
        <end position="51"/>
    </location>
</feature>
<dbReference type="Gramene" id="QL03p014691:mrna">
    <property type="protein sequence ID" value="QL03p014691:mrna"/>
    <property type="gene ID" value="QL03p014691"/>
</dbReference>
<reference evidence="6 7" key="1">
    <citation type="journal article" date="2016" name="G3 (Bethesda)">
        <title>First Draft Assembly and Annotation of the Genome of a California Endemic Oak Quercus lobata Nee (Fagaceae).</title>
        <authorList>
            <person name="Sork V.L."/>
            <person name="Fitz-Gibbon S.T."/>
            <person name="Puiu D."/>
            <person name="Crepeau M."/>
            <person name="Gugger P.F."/>
            <person name="Sherman R."/>
            <person name="Stevens K."/>
            <person name="Langley C.H."/>
            <person name="Pellegrini M."/>
            <person name="Salzberg S.L."/>
        </authorList>
    </citation>
    <scope>NUCLEOTIDE SEQUENCE [LARGE SCALE GENOMIC DNA]</scope>
    <source>
        <strain evidence="6 7">cv. SW786</strain>
    </source>
</reference>
<organism evidence="6 7">
    <name type="scientific">Quercus lobata</name>
    <name type="common">Valley oak</name>
    <dbReference type="NCBI Taxonomy" id="97700"/>
    <lineage>
        <taxon>Eukaryota</taxon>
        <taxon>Viridiplantae</taxon>
        <taxon>Streptophyta</taxon>
        <taxon>Embryophyta</taxon>
        <taxon>Tracheophyta</taxon>
        <taxon>Spermatophyta</taxon>
        <taxon>Magnoliopsida</taxon>
        <taxon>eudicotyledons</taxon>
        <taxon>Gunneridae</taxon>
        <taxon>Pentapetalae</taxon>
        <taxon>rosids</taxon>
        <taxon>fabids</taxon>
        <taxon>Fagales</taxon>
        <taxon>Fagaceae</taxon>
        <taxon>Quercus</taxon>
    </lineage>
</organism>
<evidence type="ECO:0000256" key="1">
    <source>
        <dbReference type="ARBA" id="ARBA00004123"/>
    </source>
</evidence>
<feature type="domain" description="TFIIS N-terminal" evidence="5">
    <location>
        <begin position="90"/>
        <end position="188"/>
    </location>
</feature>
<dbReference type="InterPro" id="IPR017923">
    <property type="entry name" value="TFIIS_N"/>
</dbReference>
<dbReference type="InParanoid" id="A0A7N2R0W6"/>
<dbReference type="SMART" id="SM00509">
    <property type="entry name" value="TFS2N"/>
    <property type="match status" value="1"/>
</dbReference>
<name>A0A7N2R0W6_QUELO</name>
<evidence type="ECO:0000256" key="4">
    <source>
        <dbReference type="SAM" id="MobiDB-lite"/>
    </source>
</evidence>
<accession>A0A7N2R0W6</accession>
<evidence type="ECO:0000313" key="6">
    <source>
        <dbReference type="EnsemblPlants" id="QL03p014691:mrna"/>
    </source>
</evidence>
<evidence type="ECO:0000256" key="3">
    <source>
        <dbReference type="PROSITE-ProRule" id="PRU00649"/>
    </source>
</evidence>
<dbReference type="InterPro" id="IPR003617">
    <property type="entry name" value="TFIIS/CRSP70_N_sub"/>
</dbReference>
<dbReference type="AlphaFoldDB" id="A0A7N2R0W6"/>
<proteinExistence type="predicted"/>
<dbReference type="EnsemblPlants" id="QL03p014691:mrna">
    <property type="protein sequence ID" value="QL03p014691:mrna"/>
    <property type="gene ID" value="QL03p014691"/>
</dbReference>
<dbReference type="Pfam" id="PF08711">
    <property type="entry name" value="Med26"/>
    <property type="match status" value="1"/>
</dbReference>
<dbReference type="Gene3D" id="1.20.930.10">
    <property type="entry name" value="Conserved domain common to transcription factors TFIIS, elongin A, CRSP70"/>
    <property type="match status" value="1"/>
</dbReference>
<dbReference type="Proteomes" id="UP000594261">
    <property type="component" value="Chromosome 3"/>
</dbReference>
<dbReference type="GO" id="GO:0005634">
    <property type="term" value="C:nucleus"/>
    <property type="evidence" value="ECO:0007669"/>
    <property type="project" value="UniProtKB-SubCell"/>
</dbReference>
<protein>
    <recommendedName>
        <fullName evidence="5">TFIIS N-terminal domain-containing protein</fullName>
    </recommendedName>
</protein>
<sequence>MESIAPPTKSPPGSPMNEDRVPHATPSIASIFPPNSSGSGGSASDQTIPQYSNSISIIFPPTKSEIFPPTKSESESSESNQRFGQSQIVGEVLRIKEILYNSEDESDSVLLESLRKLQLMVETVDTLKATAIGKAVNRLRKHASKEIRHLAWTLIEYRNIFSGLLQLIYAIYVYWHEIKGWKDMVDQWINATQAIAVVGLEGTPDSVNPSVVDEEEEEEGLPSPPLDEGAFFATQPIATEVSQVGVCMVR</sequence>
<dbReference type="SUPFAM" id="SSF47676">
    <property type="entry name" value="Conserved domain common to transcription factors TFIIS, elongin A, CRSP70"/>
    <property type="match status" value="1"/>
</dbReference>
<dbReference type="PROSITE" id="PS51319">
    <property type="entry name" value="TFIIS_N"/>
    <property type="match status" value="1"/>
</dbReference>
<dbReference type="InterPro" id="IPR035441">
    <property type="entry name" value="TFIIS/LEDGF_dom_sf"/>
</dbReference>
<keyword evidence="7" id="KW-1185">Reference proteome</keyword>